<dbReference type="EMBL" id="LN515532">
    <property type="protein sequence ID" value="CEA14661.1"/>
    <property type="molecule type" value="Genomic_DNA"/>
</dbReference>
<dbReference type="InterPro" id="IPR014710">
    <property type="entry name" value="RmlC-like_jellyroll"/>
</dbReference>
<gene>
    <name evidence="1" type="ORF">ING2E5B_0040</name>
</gene>
<dbReference type="Gene3D" id="2.60.120.10">
    <property type="entry name" value="Jelly Rolls"/>
    <property type="match status" value="1"/>
</dbReference>
<accession>A0A098BXB8</accession>
<dbReference type="STRING" id="1562970.ING2E5B_0040"/>
<evidence type="ECO:0000313" key="2">
    <source>
        <dbReference type="Proteomes" id="UP000032417"/>
    </source>
</evidence>
<reference evidence="1 2" key="1">
    <citation type="submission" date="2014-08" db="EMBL/GenBank/DDBJ databases">
        <authorList>
            <person name="Wibberg D."/>
        </authorList>
    </citation>
    <scope>NUCLEOTIDE SEQUENCE [LARGE SCALE GENOMIC DNA]</scope>
    <source>
        <strain evidence="2">ING2-E5B</strain>
    </source>
</reference>
<proteinExistence type="predicted"/>
<dbReference type="OrthoDB" id="4205621at2"/>
<dbReference type="Proteomes" id="UP000032417">
    <property type="component" value="Chromosome 1"/>
</dbReference>
<protein>
    <recommendedName>
        <fullName evidence="3">Cupin 2 conserved barrel domain-containing protein</fullName>
    </recommendedName>
</protein>
<dbReference type="AlphaFoldDB" id="A0A098BXB8"/>
<evidence type="ECO:0000313" key="1">
    <source>
        <dbReference type="EMBL" id="CEA14661.1"/>
    </source>
</evidence>
<keyword evidence="2" id="KW-1185">Reference proteome</keyword>
<organism evidence="1 2">
    <name type="scientific">Fermentimonas caenicola</name>
    <dbReference type="NCBI Taxonomy" id="1562970"/>
    <lineage>
        <taxon>Bacteria</taxon>
        <taxon>Pseudomonadati</taxon>
        <taxon>Bacteroidota</taxon>
        <taxon>Bacteroidia</taxon>
        <taxon>Bacteroidales</taxon>
        <taxon>Dysgonomonadaceae</taxon>
        <taxon>Fermentimonas</taxon>
    </lineage>
</organism>
<dbReference type="PATRIC" id="fig|1562970.3.peg.38"/>
<evidence type="ECO:0008006" key="3">
    <source>
        <dbReference type="Google" id="ProtNLM"/>
    </source>
</evidence>
<sequence length="116" mass="13403">MKVTRVYSDENGESRFDEIDVPLFNKGEIGYLSESVAVKSLQFRKVPPDYDYDFHNAPQRQYIVLLDGGVEIETSLGEIRRFQTGEILLVEDTAGKGHRTRNLEKRERTSIFIHLL</sequence>
<name>A0A098BXB8_9BACT</name>
<dbReference type="HOGENOM" id="CLU_120735_2_0_10"/>
<dbReference type="KEGG" id="pbt:ING2E5B_0040"/>